<proteinExistence type="predicted"/>
<dbReference type="STRING" id="43700.ENSMALP00000017925"/>
<accession>A0A3Q3JMM3</accession>
<dbReference type="Proteomes" id="UP000261600">
    <property type="component" value="Unplaced"/>
</dbReference>
<evidence type="ECO:0000259" key="1">
    <source>
        <dbReference type="PROSITE" id="PS50835"/>
    </source>
</evidence>
<sequence>PACVCAFQPVLILTLNSRIAEIIEVAPLGSSVLLPCHFTSNKDSWVSWAHPVIDLVNLTSKGFIKFLDPKSGRLKVFPNQASMGNYTIRIDELEVSDLGCYRCVWKNNCHQVELVAETCEYIFLLKDFKVMFSFFLQVFLFLS</sequence>
<reference evidence="2" key="2">
    <citation type="submission" date="2025-09" db="UniProtKB">
        <authorList>
            <consortium name="Ensembl"/>
        </authorList>
    </citation>
    <scope>IDENTIFICATION</scope>
</reference>
<evidence type="ECO:0000313" key="2">
    <source>
        <dbReference type="Ensembl" id="ENSMALP00000017925.1"/>
    </source>
</evidence>
<dbReference type="Pfam" id="PF07686">
    <property type="entry name" value="V-set"/>
    <property type="match status" value="1"/>
</dbReference>
<organism evidence="2 3">
    <name type="scientific">Monopterus albus</name>
    <name type="common">Swamp eel</name>
    <dbReference type="NCBI Taxonomy" id="43700"/>
    <lineage>
        <taxon>Eukaryota</taxon>
        <taxon>Metazoa</taxon>
        <taxon>Chordata</taxon>
        <taxon>Craniata</taxon>
        <taxon>Vertebrata</taxon>
        <taxon>Euteleostomi</taxon>
        <taxon>Actinopterygii</taxon>
        <taxon>Neopterygii</taxon>
        <taxon>Teleostei</taxon>
        <taxon>Neoteleostei</taxon>
        <taxon>Acanthomorphata</taxon>
        <taxon>Anabantaria</taxon>
        <taxon>Synbranchiformes</taxon>
        <taxon>Synbranchidae</taxon>
        <taxon>Monopterus</taxon>
    </lineage>
</organism>
<feature type="domain" description="Ig-like" evidence="1">
    <location>
        <begin position="9"/>
        <end position="103"/>
    </location>
</feature>
<protein>
    <recommendedName>
        <fullName evidence="1">Ig-like domain-containing protein</fullName>
    </recommendedName>
</protein>
<dbReference type="Ensembl" id="ENSMALT00000018274.1">
    <property type="protein sequence ID" value="ENSMALP00000017925.1"/>
    <property type="gene ID" value="ENSMALG00000012502.1"/>
</dbReference>
<dbReference type="InterPro" id="IPR013106">
    <property type="entry name" value="Ig_V-set"/>
</dbReference>
<dbReference type="PROSITE" id="PS50835">
    <property type="entry name" value="IG_LIKE"/>
    <property type="match status" value="1"/>
</dbReference>
<evidence type="ECO:0000313" key="3">
    <source>
        <dbReference type="Proteomes" id="UP000261600"/>
    </source>
</evidence>
<dbReference type="InterPro" id="IPR013783">
    <property type="entry name" value="Ig-like_fold"/>
</dbReference>
<dbReference type="Gene3D" id="2.60.40.10">
    <property type="entry name" value="Immunoglobulins"/>
    <property type="match status" value="1"/>
</dbReference>
<name>A0A3Q3JMM3_MONAL</name>
<dbReference type="AlphaFoldDB" id="A0A3Q3JMM3"/>
<reference evidence="2" key="1">
    <citation type="submission" date="2025-08" db="UniProtKB">
        <authorList>
            <consortium name="Ensembl"/>
        </authorList>
    </citation>
    <scope>IDENTIFICATION</scope>
</reference>
<keyword evidence="3" id="KW-1185">Reference proteome</keyword>
<dbReference type="SUPFAM" id="SSF48726">
    <property type="entry name" value="Immunoglobulin"/>
    <property type="match status" value="1"/>
</dbReference>
<dbReference type="InterPro" id="IPR036179">
    <property type="entry name" value="Ig-like_dom_sf"/>
</dbReference>
<dbReference type="InterPro" id="IPR007110">
    <property type="entry name" value="Ig-like_dom"/>
</dbReference>